<reference evidence="3 4" key="1">
    <citation type="submission" date="2020-03" db="EMBL/GenBank/DDBJ databases">
        <title>Soil Listeria distribution.</title>
        <authorList>
            <person name="Liao J."/>
            <person name="Wiedmann M."/>
        </authorList>
    </citation>
    <scope>NUCLEOTIDE SEQUENCE [LARGE SCALE GENOMIC DNA]</scope>
    <source>
        <strain evidence="2 4">FSL L7-0149</strain>
        <strain evidence="1 3">FSL L7-0435</strain>
    </source>
</reference>
<accession>A0A841W605</accession>
<evidence type="ECO:0000313" key="3">
    <source>
        <dbReference type="Proteomes" id="UP000546806"/>
    </source>
</evidence>
<proteinExistence type="predicted"/>
<dbReference type="EMBL" id="JAARZA010000008">
    <property type="protein sequence ID" value="MBC2241849.1"/>
    <property type="molecule type" value="Genomic_DNA"/>
</dbReference>
<dbReference type="Proteomes" id="UP000553016">
    <property type="component" value="Unassembled WGS sequence"/>
</dbReference>
<comment type="caution">
    <text evidence="1">The sequence shown here is derived from an EMBL/GenBank/DDBJ whole genome shotgun (WGS) entry which is preliminary data.</text>
</comment>
<sequence>METGNLPIDASIVKKRMAIPKMIAELTYLDKETAIKYMQIWGEKKKTITDIYDELYSLTKESVVA</sequence>
<organism evidence="1 3">
    <name type="scientific">Listeria booriae</name>
    <dbReference type="NCBI Taxonomy" id="1552123"/>
    <lineage>
        <taxon>Bacteria</taxon>
        <taxon>Bacillati</taxon>
        <taxon>Bacillota</taxon>
        <taxon>Bacilli</taxon>
        <taxon>Bacillales</taxon>
        <taxon>Listeriaceae</taxon>
        <taxon>Listeria</taxon>
    </lineage>
</organism>
<dbReference type="RefSeq" id="WP_185355957.1">
    <property type="nucleotide sequence ID" value="NZ_JAARMZ010000016.1"/>
</dbReference>
<gene>
    <name evidence="1" type="ORF">HCA78_11555</name>
    <name evidence="2" type="ORF">HCB35_15340</name>
</gene>
<dbReference type="AlphaFoldDB" id="A0A841W605"/>
<evidence type="ECO:0000313" key="4">
    <source>
        <dbReference type="Proteomes" id="UP000553016"/>
    </source>
</evidence>
<name>A0A841W605_9LIST</name>
<evidence type="ECO:0000313" key="2">
    <source>
        <dbReference type="EMBL" id="MBC2241849.1"/>
    </source>
</evidence>
<protein>
    <submittedName>
        <fullName evidence="1">Uncharacterized protein</fullName>
    </submittedName>
</protein>
<dbReference type="EMBL" id="JAARWW010000005">
    <property type="protein sequence ID" value="MBC2004407.1"/>
    <property type="molecule type" value="Genomic_DNA"/>
</dbReference>
<evidence type="ECO:0000313" key="1">
    <source>
        <dbReference type="EMBL" id="MBC2004407.1"/>
    </source>
</evidence>
<dbReference type="Proteomes" id="UP000546806">
    <property type="component" value="Unassembled WGS sequence"/>
</dbReference>